<dbReference type="GO" id="GO:0005524">
    <property type="term" value="F:ATP binding"/>
    <property type="evidence" value="ECO:0007669"/>
    <property type="project" value="InterPro"/>
</dbReference>
<accession>A0A6C0VTQ1</accession>
<proteinExistence type="predicted"/>
<dbReference type="NCBIfam" id="NF046051">
    <property type="entry name" value="restrict_EcoAI"/>
    <property type="match status" value="1"/>
</dbReference>
<dbReference type="PANTHER" id="PTHR47396">
    <property type="entry name" value="TYPE I RESTRICTION ENZYME ECOKI R PROTEIN"/>
    <property type="match status" value="1"/>
</dbReference>
<keyword evidence="3" id="KW-0067">ATP-binding</keyword>
<reference evidence="3" key="1">
    <citation type="submission" date="2019-03" db="EMBL/GenBank/DDBJ databases">
        <title>A novel genomic island identified in Proteus vulgaris.</title>
        <authorList>
            <person name="Wang X.-C."/>
            <person name="Wang H.-N."/>
        </authorList>
    </citation>
    <scope>NUCLEOTIDE SEQUENCE</scope>
    <source>
        <strain evidence="3">SCNNC12</strain>
    </source>
</reference>
<dbReference type="CDD" id="cd18032">
    <property type="entry name" value="DEXHc_RE_I_III_res"/>
    <property type="match status" value="1"/>
</dbReference>
<dbReference type="GO" id="GO:0005829">
    <property type="term" value="C:cytosol"/>
    <property type="evidence" value="ECO:0007669"/>
    <property type="project" value="TreeGrafter"/>
</dbReference>
<evidence type="ECO:0000259" key="2">
    <source>
        <dbReference type="PROSITE" id="PS51192"/>
    </source>
</evidence>
<dbReference type="PROSITE" id="PS51192">
    <property type="entry name" value="HELICASE_ATP_BIND_1"/>
    <property type="match status" value="1"/>
</dbReference>
<dbReference type="CDD" id="cd18799">
    <property type="entry name" value="SF2_C_EcoAI-like"/>
    <property type="match status" value="1"/>
</dbReference>
<keyword evidence="3" id="KW-0547">Nucleotide-binding</keyword>
<dbReference type="GO" id="GO:0006304">
    <property type="term" value="P:DNA modification"/>
    <property type="evidence" value="ECO:0007669"/>
    <property type="project" value="InterPro"/>
</dbReference>
<dbReference type="InterPro" id="IPR013670">
    <property type="entry name" value="EcoEI_R_C_dom"/>
</dbReference>
<dbReference type="PANTHER" id="PTHR47396:SF1">
    <property type="entry name" value="ATP-DEPENDENT HELICASE IRC3-RELATED"/>
    <property type="match status" value="1"/>
</dbReference>
<dbReference type="InterPro" id="IPR027417">
    <property type="entry name" value="P-loop_NTPase"/>
</dbReference>
<evidence type="ECO:0000256" key="1">
    <source>
        <dbReference type="SAM" id="MobiDB-lite"/>
    </source>
</evidence>
<feature type="region of interest" description="Disordered" evidence="1">
    <location>
        <begin position="536"/>
        <end position="579"/>
    </location>
</feature>
<keyword evidence="3" id="KW-0347">Helicase</keyword>
<dbReference type="Pfam" id="PF08463">
    <property type="entry name" value="EcoEI_R_C"/>
    <property type="match status" value="1"/>
</dbReference>
<protein>
    <submittedName>
        <fullName evidence="3">DEAD/DEAH box helicase</fullName>
    </submittedName>
</protein>
<dbReference type="Pfam" id="PF04851">
    <property type="entry name" value="ResIII"/>
    <property type="match status" value="1"/>
</dbReference>
<dbReference type="GO" id="GO:0004386">
    <property type="term" value="F:helicase activity"/>
    <property type="evidence" value="ECO:0007669"/>
    <property type="project" value="UniProtKB-KW"/>
</dbReference>
<dbReference type="InterPro" id="IPR014001">
    <property type="entry name" value="Helicase_ATP-bd"/>
</dbReference>
<dbReference type="Pfam" id="PF00271">
    <property type="entry name" value="Helicase_C"/>
    <property type="match status" value="1"/>
</dbReference>
<dbReference type="InterPro" id="IPR050742">
    <property type="entry name" value="Helicase_Restrict-Modif_Enz"/>
</dbReference>
<name>A0A6C0VTQ1_PROVU</name>
<dbReference type="InterPro" id="IPR001650">
    <property type="entry name" value="Helicase_C-like"/>
</dbReference>
<keyword evidence="3" id="KW-0378">Hydrolase</keyword>
<dbReference type="InterPro" id="IPR006935">
    <property type="entry name" value="Helicase/UvrB_N"/>
</dbReference>
<sequence length="776" mass="88598">MSSEADTRANYIDPALRAADWQPVNIIREHYFTDGRKLAGGVRGRRCFVDYLLHKDNRYLAVVEAKKESEYPTKGLQQAIDYAKKLLIRFVYSSNGKQTYEFDLETGKGDYIEFYPTPQELESRYAGVNSDLGQQLRNVPFHLEGAMQPRYYQELAVHAATDAIGKGKPRVLLTLATGTGKTFIAFQIVHKLFQSRWNKESPGTRRPRILFLADRNILADQAINTFNPYEKDLIKINGEEVRKRNGVVPTNAHIFFAIYQAIADRTDREKENIEGYYKSYPTDFFDLVMIDECHRGSANDTGSWRAILDHFGSAVHIGLTATPKREDNIDTYDYFGQPAFEYSLKAGINDGFLTPYRVKRVRTNLDELVLTKDDQVIEGESGQDVYKVEDYDQKIIVDDRTELVAKAILDNINPLEKTIVFCENQNHALTMRDMINKHKKVKDPHYCVRVTSDEGKVGRELLEKFQDNDKDIPTIITSSQMLTTGVDARNVRNVVLDRTVGSMVEFKQIVGRGTRVFDGKDYFTIVDFRGASNKFYDKDWDGEPEAPEPGGIDEPTPPPYTPEPPRGTDGPEPDPGEPKLRLKVKLSKHRELKVIDVETRYIDENGKPLTVQEFVERLISQLPGLFKSVEELTTIWSDPDERETLLSKLVQAGFDKEQLATLRRMFEAEDCDIFDLLAFLAFEQPMATRKARADQVRTNSTFFNQYQQEKAQQFLHFVLNRYEQTGSTELSRERLPALIELSGLGTVKDASTAFGGKPAYLLAAFKQLQQQLYHVN</sequence>
<dbReference type="Gene3D" id="3.40.50.300">
    <property type="entry name" value="P-loop containing nucleotide triphosphate hydrolases"/>
    <property type="match status" value="2"/>
</dbReference>
<dbReference type="EMBL" id="MK599199">
    <property type="protein sequence ID" value="QIB99771.1"/>
    <property type="molecule type" value="Genomic_DNA"/>
</dbReference>
<dbReference type="SMART" id="SM00487">
    <property type="entry name" value="DEXDc"/>
    <property type="match status" value="1"/>
</dbReference>
<gene>
    <name evidence="3" type="ORF">GIPvu1_14</name>
</gene>
<evidence type="ECO:0000313" key="3">
    <source>
        <dbReference type="EMBL" id="QIB99771.1"/>
    </source>
</evidence>
<organism evidence="3">
    <name type="scientific">Proteus vulgaris</name>
    <dbReference type="NCBI Taxonomy" id="585"/>
    <lineage>
        <taxon>Bacteria</taxon>
        <taxon>Pseudomonadati</taxon>
        <taxon>Pseudomonadota</taxon>
        <taxon>Gammaproteobacteria</taxon>
        <taxon>Enterobacterales</taxon>
        <taxon>Morganellaceae</taxon>
        <taxon>Proteus</taxon>
    </lineage>
</organism>
<dbReference type="Gene3D" id="3.90.1570.30">
    <property type="match status" value="1"/>
</dbReference>
<dbReference type="AlphaFoldDB" id="A0A6C0VTQ1"/>
<feature type="domain" description="Helicase ATP-binding" evidence="2">
    <location>
        <begin position="162"/>
        <end position="341"/>
    </location>
</feature>
<dbReference type="GO" id="GO:0016787">
    <property type="term" value="F:hydrolase activity"/>
    <property type="evidence" value="ECO:0007669"/>
    <property type="project" value="InterPro"/>
</dbReference>
<dbReference type="GO" id="GO:0003677">
    <property type="term" value="F:DNA binding"/>
    <property type="evidence" value="ECO:0007669"/>
    <property type="project" value="InterPro"/>
</dbReference>
<dbReference type="SUPFAM" id="SSF52540">
    <property type="entry name" value="P-loop containing nucleoside triphosphate hydrolases"/>
    <property type="match status" value="1"/>
</dbReference>
<feature type="compositionally biased region" description="Pro residues" evidence="1">
    <location>
        <begin position="555"/>
        <end position="565"/>
    </location>
</feature>